<dbReference type="PROSITE" id="PS00041">
    <property type="entry name" value="HTH_ARAC_FAMILY_1"/>
    <property type="match status" value="1"/>
</dbReference>
<dbReference type="EMBL" id="AP023189">
    <property type="protein sequence ID" value="BCG25405.1"/>
    <property type="molecule type" value="Genomic_DNA"/>
</dbReference>
<comment type="subcellular location">
    <subcellularLocation>
        <location evidence="1">Cytoplasm</location>
    </subcellularLocation>
</comment>
<proteinExistence type="predicted"/>
<dbReference type="InterPro" id="IPR009057">
    <property type="entry name" value="Homeodomain-like_sf"/>
</dbReference>
<evidence type="ECO:0000313" key="7">
    <source>
        <dbReference type="EMBL" id="BCG25405.1"/>
    </source>
</evidence>
<dbReference type="KEGG" id="ptw:TUM18999_35960"/>
<dbReference type="SUPFAM" id="SSF46689">
    <property type="entry name" value="Homeodomain-like"/>
    <property type="match status" value="2"/>
</dbReference>
<name>A0A6J4E7H5_9PSED</name>
<evidence type="ECO:0000313" key="8">
    <source>
        <dbReference type="EMBL" id="GJN54765.1"/>
    </source>
</evidence>
<dbReference type="Proteomes" id="UP000509383">
    <property type="component" value="Chromosome"/>
</dbReference>
<dbReference type="GO" id="GO:0043565">
    <property type="term" value="F:sequence-specific DNA binding"/>
    <property type="evidence" value="ECO:0007669"/>
    <property type="project" value="InterPro"/>
</dbReference>
<dbReference type="PROSITE" id="PS01124">
    <property type="entry name" value="HTH_ARAC_FAMILY_2"/>
    <property type="match status" value="1"/>
</dbReference>
<gene>
    <name evidence="7" type="ORF">TUM18999_35960</name>
    <name evidence="8" type="ORF">TUM20286_45170</name>
</gene>
<reference evidence="7 9" key="1">
    <citation type="submission" date="2020-05" db="EMBL/GenBank/DDBJ databases">
        <title>Characterization of novel class B3 metallo-beta-lactamase from novel Pseudomonas species.</title>
        <authorList>
            <person name="Yamada K."/>
            <person name="Aoki K."/>
            <person name="Ishii Y."/>
        </authorList>
    </citation>
    <scope>NUCLEOTIDE SEQUENCE [LARGE SCALE GENOMIC DNA]</scope>
    <source>
        <strain evidence="7 9">TUM18999</strain>
        <strain evidence="8 10">TUM20286</strain>
    </source>
</reference>
<dbReference type="AlphaFoldDB" id="A0A6J4E7H5"/>
<dbReference type="EMBL" id="BQKM01000013">
    <property type="protein sequence ID" value="GJN54765.1"/>
    <property type="molecule type" value="Genomic_DNA"/>
</dbReference>
<dbReference type="Proteomes" id="UP001054892">
    <property type="component" value="Unassembled WGS sequence"/>
</dbReference>
<evidence type="ECO:0000256" key="4">
    <source>
        <dbReference type="ARBA" id="ARBA00023163"/>
    </source>
</evidence>
<organism evidence="7 9">
    <name type="scientific">Pseudomonas tohonis</name>
    <dbReference type="NCBI Taxonomy" id="2725477"/>
    <lineage>
        <taxon>Bacteria</taxon>
        <taxon>Pseudomonadati</taxon>
        <taxon>Pseudomonadota</taxon>
        <taxon>Gammaproteobacteria</taxon>
        <taxon>Pseudomonadales</taxon>
        <taxon>Pseudomonadaceae</taxon>
        <taxon>Pseudomonas</taxon>
    </lineage>
</organism>
<dbReference type="GO" id="GO:0003700">
    <property type="term" value="F:DNA-binding transcription factor activity"/>
    <property type="evidence" value="ECO:0007669"/>
    <property type="project" value="InterPro"/>
</dbReference>
<dbReference type="InterPro" id="IPR050204">
    <property type="entry name" value="AraC_XylS_family_regulators"/>
</dbReference>
<dbReference type="Pfam" id="PF12833">
    <property type="entry name" value="HTH_18"/>
    <property type="match status" value="1"/>
</dbReference>
<dbReference type="GO" id="GO:0009893">
    <property type="term" value="P:positive regulation of metabolic process"/>
    <property type="evidence" value="ECO:0007669"/>
    <property type="project" value="UniProtKB-ARBA"/>
</dbReference>
<dbReference type="PANTHER" id="PTHR46796">
    <property type="entry name" value="HTH-TYPE TRANSCRIPTIONAL ACTIVATOR RHAS-RELATED"/>
    <property type="match status" value="1"/>
</dbReference>
<evidence type="ECO:0000259" key="6">
    <source>
        <dbReference type="PROSITE" id="PS01124"/>
    </source>
</evidence>
<protein>
    <recommendedName>
        <fullName evidence="6">HTH araC/xylS-type domain-containing protein</fullName>
    </recommendedName>
</protein>
<keyword evidence="2" id="KW-0805">Transcription regulation</keyword>
<dbReference type="GO" id="GO:0005737">
    <property type="term" value="C:cytoplasm"/>
    <property type="evidence" value="ECO:0007669"/>
    <property type="project" value="UniProtKB-SubCell"/>
</dbReference>
<evidence type="ECO:0000313" key="10">
    <source>
        <dbReference type="Proteomes" id="UP001054892"/>
    </source>
</evidence>
<dbReference type="Gene3D" id="1.10.10.60">
    <property type="entry name" value="Homeodomain-like"/>
    <property type="match status" value="2"/>
</dbReference>
<comment type="function">
    <text evidence="5">Regulatory protein of the TOL plasmid xyl operons. XylS activates the xylXYZLTEGFJQKIH operon required for the degradation of toluene, m-xylene and p-xylene.</text>
</comment>
<dbReference type="SMART" id="SM00342">
    <property type="entry name" value="HTH_ARAC"/>
    <property type="match status" value="1"/>
</dbReference>
<dbReference type="InterPro" id="IPR018062">
    <property type="entry name" value="HTH_AraC-typ_CS"/>
</dbReference>
<keyword evidence="4" id="KW-0804">Transcription</keyword>
<dbReference type="InterPro" id="IPR018060">
    <property type="entry name" value="HTH_AraC"/>
</dbReference>
<evidence type="ECO:0000313" key="9">
    <source>
        <dbReference type="Proteomes" id="UP000509383"/>
    </source>
</evidence>
<evidence type="ECO:0000256" key="5">
    <source>
        <dbReference type="ARBA" id="ARBA00037345"/>
    </source>
</evidence>
<dbReference type="PANTHER" id="PTHR46796:SF14">
    <property type="entry name" value="TRANSCRIPTIONAL REGULATORY PROTEIN"/>
    <property type="match status" value="1"/>
</dbReference>
<evidence type="ECO:0000256" key="3">
    <source>
        <dbReference type="ARBA" id="ARBA00023125"/>
    </source>
</evidence>
<feature type="domain" description="HTH araC/xylS-type" evidence="6">
    <location>
        <begin position="34"/>
        <end position="132"/>
    </location>
</feature>
<evidence type="ECO:0000256" key="2">
    <source>
        <dbReference type="ARBA" id="ARBA00023015"/>
    </source>
</evidence>
<accession>A0A6J4E7H5</accession>
<keyword evidence="10" id="KW-1185">Reference proteome</keyword>
<evidence type="ECO:0000256" key="1">
    <source>
        <dbReference type="ARBA" id="ARBA00004496"/>
    </source>
</evidence>
<sequence>MIAMASTHHDSTCAYHPPEAGSGASGGLAPWRERLAKQMILTHLAEGIPVARLAEACALSRSHFARAFKCTTGMTPQDWLRRQRLARAKELIRNSDLSLTRISLECGFYDQAHFSRLFTRLEGVNPMSWRLIGE</sequence>
<keyword evidence="3" id="KW-0238">DNA-binding</keyword>